<reference evidence="1 2" key="2">
    <citation type="submission" date="2018-06" db="EMBL/GenBank/DDBJ databases">
        <title>Metagenomic assembly of (sub)arctic Cyanobacteria and their associated microbiome from non-axenic cultures.</title>
        <authorList>
            <person name="Baurain D."/>
        </authorList>
    </citation>
    <scope>NUCLEOTIDE SEQUENCE [LARGE SCALE GENOMIC DNA]</scope>
    <source>
        <strain evidence="1">ULC066bin1</strain>
    </source>
</reference>
<proteinExistence type="predicted"/>
<accession>A0A2W4XKX5</accession>
<evidence type="ECO:0000313" key="2">
    <source>
        <dbReference type="Proteomes" id="UP000249467"/>
    </source>
</evidence>
<reference evidence="1 2" key="1">
    <citation type="submission" date="2018-04" db="EMBL/GenBank/DDBJ databases">
        <authorList>
            <person name="Go L.Y."/>
            <person name="Mitchell J.A."/>
        </authorList>
    </citation>
    <scope>NUCLEOTIDE SEQUENCE [LARGE SCALE GENOMIC DNA]</scope>
    <source>
        <strain evidence="1">ULC066bin1</strain>
    </source>
</reference>
<dbReference type="EMBL" id="QBML01000066">
    <property type="protein sequence ID" value="PZO35265.1"/>
    <property type="molecule type" value="Genomic_DNA"/>
</dbReference>
<organism evidence="1 2">
    <name type="scientific">Pseudanabaena frigida</name>
    <dbReference type="NCBI Taxonomy" id="945775"/>
    <lineage>
        <taxon>Bacteria</taxon>
        <taxon>Bacillati</taxon>
        <taxon>Cyanobacteriota</taxon>
        <taxon>Cyanophyceae</taxon>
        <taxon>Pseudanabaenales</taxon>
        <taxon>Pseudanabaenaceae</taxon>
        <taxon>Pseudanabaena</taxon>
    </lineage>
</organism>
<comment type="caution">
    <text evidence="1">The sequence shown here is derived from an EMBL/GenBank/DDBJ whole genome shotgun (WGS) entry which is preliminary data.</text>
</comment>
<protein>
    <submittedName>
        <fullName evidence="1">Uncharacterized protein</fullName>
    </submittedName>
</protein>
<dbReference type="Proteomes" id="UP000249467">
    <property type="component" value="Unassembled WGS sequence"/>
</dbReference>
<name>A0A2W4XKX5_9CYAN</name>
<dbReference type="AlphaFoldDB" id="A0A2W4XKX5"/>
<evidence type="ECO:0000313" key="1">
    <source>
        <dbReference type="EMBL" id="PZO35265.1"/>
    </source>
</evidence>
<gene>
    <name evidence="1" type="ORF">DCF19_24295</name>
</gene>
<sequence length="200" mass="23057">MRQDIYLYNDAGSWSVIAGNAVARIVEDYRERDLQFVTANEVALFSLEGNDYSVIRIVANEPLTNVESSEWIARARWRLKNTNDRVLIAGVFDPDCLHDWMEEEDSSDVKAIALPSGDYQVVLYTYLHSMNGAVWLSDNFLPSPFPKLSQWFRQDHPNSPLPTWLAAMFAYEDVDKDDEWYPIQESVKLDRIGVAQMKDE</sequence>